<sequence>MFSVSRLFPPSEEKTQQRKQDIIERAKSMQKMFPLSKEEKDELWKNIS</sequence>
<organism evidence="2 3">
    <name type="scientific">Tunisvirus fontaine2</name>
    <dbReference type="NCBI Taxonomy" id="1421067"/>
    <lineage>
        <taxon>Viruses</taxon>
        <taxon>Varidnaviria</taxon>
        <taxon>Bamfordvirae</taxon>
        <taxon>Nucleocytoviricota</taxon>
        <taxon>Megaviricetes</taxon>
        <taxon>Pimascovirales</taxon>
        <taxon>Pimascovirales incertae sedis</taxon>
        <taxon>Marseilleviridae</taxon>
        <taxon>Losannavirus</taxon>
        <taxon>Losannavirus tunisense</taxon>
    </lineage>
</organism>
<dbReference type="EMBL" id="KF483846">
    <property type="protein sequence ID" value="AHC54971.1"/>
    <property type="molecule type" value="Genomic_DNA"/>
</dbReference>
<protein>
    <submittedName>
        <fullName evidence="2">Uncharacterized protein</fullName>
    </submittedName>
</protein>
<evidence type="ECO:0000313" key="3">
    <source>
        <dbReference type="Proteomes" id="UP000232615"/>
    </source>
</evidence>
<feature type="compositionally biased region" description="Basic and acidic residues" evidence="1">
    <location>
        <begin position="11"/>
        <end position="20"/>
    </location>
</feature>
<proteinExistence type="predicted"/>
<name>V9SF74_9VIRU</name>
<evidence type="ECO:0000256" key="1">
    <source>
        <dbReference type="SAM" id="MobiDB-lite"/>
    </source>
</evidence>
<accession>V9SF74</accession>
<keyword evidence="3" id="KW-1185">Reference proteome</keyword>
<feature type="region of interest" description="Disordered" evidence="1">
    <location>
        <begin position="1"/>
        <end position="20"/>
    </location>
</feature>
<reference evidence="2" key="1">
    <citation type="journal article" date="2014" name="Arch. Virol.">
        <title>Complete genome sequence of Tunisvirus, a new member of the proposed family Marseilleviridae.</title>
        <authorList>
            <person name="Aherfi S."/>
            <person name="Boughalmi M."/>
            <person name="Pagnier I."/>
            <person name="Fournous G."/>
            <person name="La Scola B."/>
            <person name="Raoult D."/>
            <person name="Colson P."/>
        </authorList>
    </citation>
    <scope>NUCLEOTIDE SEQUENCE [LARGE SCALE GENOMIC DNA]</scope>
    <source>
        <strain evidence="2">U484</strain>
    </source>
</reference>
<dbReference type="Proteomes" id="UP000232615">
    <property type="component" value="Segment"/>
</dbReference>
<evidence type="ECO:0000313" key="2">
    <source>
        <dbReference type="EMBL" id="AHC54971.1"/>
    </source>
</evidence>
<gene>
    <name evidence="2" type="ORF">TNS_ORF253</name>
</gene>